<feature type="compositionally biased region" description="Acidic residues" evidence="8">
    <location>
        <begin position="249"/>
        <end position="258"/>
    </location>
</feature>
<evidence type="ECO:0000256" key="1">
    <source>
        <dbReference type="ARBA" id="ARBA00000213"/>
    </source>
</evidence>
<comment type="function">
    <text evidence="7">Releases the supercoiling and torsional tension of DNA introduced during the DNA replication and transcription by transiently cleaving and rejoining one strand of the DNA duplex. Introduces a single-strand break via transesterification at the specific target site 5'-[CT]CCTTp site in duplex DNA. The scissile phosphodiester is attacked by the catalytic tyrosine of the enzyme, resulting in the formation of a DNA-(3'-phosphotyrosyl)-enzyme intermediate and the expulsion of a 5'-OH DNA strand. The free DNA strand then undergoes passage around the unbroken strand thus removing DNA supercoils. Finally, in the religation step, the DNA 5'-OH attacks the covalent intermediate to expel the active-site tyrosine and restore the DNA phosphodiester backbone.</text>
</comment>
<dbReference type="Gene3D" id="2.170.11.10">
    <property type="entry name" value="DNA Topoisomerase I, domain 2"/>
    <property type="match status" value="1"/>
</dbReference>
<keyword evidence="5 6" id="KW-0413">Isomerase</keyword>
<feature type="compositionally biased region" description="Basic residues" evidence="8">
    <location>
        <begin position="187"/>
        <end position="203"/>
    </location>
</feature>
<dbReference type="CDD" id="cd03488">
    <property type="entry name" value="Topoisomer_IB_N_htopoI_like"/>
    <property type="match status" value="1"/>
</dbReference>
<name>A0A2T3ZQ25_TRIA4</name>
<feature type="compositionally biased region" description="Basic and acidic residues" evidence="8">
    <location>
        <begin position="144"/>
        <end position="166"/>
    </location>
</feature>
<feature type="compositionally biased region" description="Acidic residues" evidence="8">
    <location>
        <begin position="1"/>
        <end position="10"/>
    </location>
</feature>
<dbReference type="GO" id="GO:0006265">
    <property type="term" value="P:DNA topological change"/>
    <property type="evidence" value="ECO:0007669"/>
    <property type="project" value="UniProtKB-UniRule"/>
</dbReference>
<dbReference type="Gene3D" id="3.90.15.10">
    <property type="entry name" value="Topoisomerase I, Chain A, domain 3"/>
    <property type="match status" value="1"/>
</dbReference>
<dbReference type="EC" id="5.6.2.1" evidence="7"/>
<dbReference type="PRINTS" id="PR00416">
    <property type="entry name" value="EUTPISMRASEI"/>
</dbReference>
<feature type="active site" description="O-(3'-phospho-DNA)-tyrosine intermediate" evidence="6">
    <location>
        <position position="866"/>
    </location>
</feature>
<keyword evidence="11" id="KW-1185">Reference proteome</keyword>
<dbReference type="GO" id="GO:0006338">
    <property type="term" value="P:chromatin remodeling"/>
    <property type="evidence" value="ECO:0007669"/>
    <property type="project" value="UniProtKB-ARBA"/>
</dbReference>
<evidence type="ECO:0000259" key="9">
    <source>
        <dbReference type="SMART" id="SM00435"/>
    </source>
</evidence>
<dbReference type="Gene3D" id="1.10.132.10">
    <property type="match status" value="2"/>
</dbReference>
<dbReference type="SUPFAM" id="SSF56349">
    <property type="entry name" value="DNA breaking-rejoining enzymes"/>
    <property type="match status" value="1"/>
</dbReference>
<evidence type="ECO:0000256" key="2">
    <source>
        <dbReference type="ARBA" id="ARBA00006645"/>
    </source>
</evidence>
<dbReference type="InterPro" id="IPR001631">
    <property type="entry name" value="TopoI"/>
</dbReference>
<sequence length="910" mass="103207">MASDSSDDDMPIARANGRLSSSKISRTEDIALDKSMSKPSGMAGLSIRNGPIENGEMDLDSPSTNGSKRKSRESIIKVDYKDESESDGEPLAKRQRSKKVQESDSDDEPMVKARGKKLPPSYKETALPQSSSDEQPLGVKLAKKKADIERKGELEAKAIRAKEAKAKATPKKAIKNESDDDLPLASSHKRQANGSTAKRKSTVVKKDESDSDAPISKKSKAASASAKGKRVSSAKDTKDTKKGKSKEPSDEDEEEEFEWWNAPKREDDSIKWNTLEHNGVLFAPEYQPLPKNVKMYYDGKPVTLSPEAEEVATFWASMMTAASTHHLDNPIFRKNFFADFSDFIKKYGAKDASGNKIDIKSFDLCDFSKIAEYWAAKNEAKKAMTKEEKAAAKAEKDALEAPYLHCTWDGRKQKVGNFRVEPPSLFRGRGEHPKTGKVKTRVLPEQITINIGKGAKIPTPPAGHKWKAVQHDQKATWLAMWQENINGAYKYVMLGAASDVKGQSDYKKFEKARELKKHIDKIRRDYTKDLKSEVMADRQRATAMYLIDKLALRAGNEKDTENEADTVGCCSLKYEHISLQPPDQVTFDFLGKDSIRYNETARVDPQVFKNLKLFKKAPKTDGDDLFDRLNTSQLNKHLNSYMPGLTAKVFRTYNASHTMSELLKELGKDPRSRGTIAEKVKLYNDCNRKVAILCNHKRTVGAGHEQQMQKLGDRIKGLRYQKWRTKKMILDLDATQKKKKGAAYFVRDEDLDDEWVKEHQAFLVDELRTKIQKKFEKDNEKLKANKERVMPEKELKERLHAVKDLEARFKKENKTGKVEAEGRGASVEKFLSSIDKIDERIRVLETQAEDRDGNKEVALSTSKINYIDPRLTVVFSKKFDVPIEKFFSKTLRDKFRWAIKSVEDAEDWEF</sequence>
<dbReference type="STRING" id="1042311.A0A2T3ZQ25"/>
<dbReference type="PROSITE" id="PS52038">
    <property type="entry name" value="TOPO_IB_2"/>
    <property type="match status" value="1"/>
</dbReference>
<dbReference type="GO" id="GO:0003677">
    <property type="term" value="F:DNA binding"/>
    <property type="evidence" value="ECO:0007669"/>
    <property type="project" value="UniProtKB-UniRule"/>
</dbReference>
<evidence type="ECO:0000256" key="6">
    <source>
        <dbReference type="PROSITE-ProRule" id="PRU01382"/>
    </source>
</evidence>
<feature type="compositionally biased region" description="Basic and acidic residues" evidence="8">
    <location>
        <begin position="72"/>
        <end position="83"/>
    </location>
</feature>
<dbReference type="InterPro" id="IPR014711">
    <property type="entry name" value="TopoI_cat_a-hlx-sub_euk"/>
</dbReference>
<dbReference type="CDD" id="cd00659">
    <property type="entry name" value="Topo_IB_C"/>
    <property type="match status" value="1"/>
</dbReference>
<dbReference type="FunFam" id="1.10.132.10:FF:000003">
    <property type="entry name" value="DNA topoisomerase I"/>
    <property type="match status" value="1"/>
</dbReference>
<reference evidence="10 11" key="1">
    <citation type="submission" date="2016-07" db="EMBL/GenBank/DDBJ databases">
        <title>Multiple horizontal gene transfer events from other fungi enriched the ability of initially mycotrophic Trichoderma (Ascomycota) to feed on dead plant biomass.</title>
        <authorList>
            <consortium name="DOE Joint Genome Institute"/>
            <person name="Aerts A."/>
            <person name="Atanasova L."/>
            <person name="Chenthamara K."/>
            <person name="Zhang J."/>
            <person name="Grujic M."/>
            <person name="Henrissat B."/>
            <person name="Kuo A."/>
            <person name="Salamov A."/>
            <person name="Lipzen A."/>
            <person name="Labutti K."/>
            <person name="Barry K."/>
            <person name="Miao Y."/>
            <person name="Rahimi M.J."/>
            <person name="Shen Q."/>
            <person name="Grigoriev I.V."/>
            <person name="Kubicek C.P."/>
            <person name="Druzhinina I.S."/>
        </authorList>
    </citation>
    <scope>NUCLEOTIDE SEQUENCE [LARGE SCALE GENOMIC DNA]</scope>
    <source>
        <strain evidence="10 11">CBS 433.97</strain>
    </source>
</reference>
<dbReference type="FunFam" id="2.170.11.10:FF:000001">
    <property type="entry name" value="DNA topoisomerase I"/>
    <property type="match status" value="1"/>
</dbReference>
<dbReference type="FunFam" id="1.10.10.41:FF:000001">
    <property type="entry name" value="DNA topoisomerase I"/>
    <property type="match status" value="1"/>
</dbReference>
<evidence type="ECO:0000256" key="5">
    <source>
        <dbReference type="ARBA" id="ARBA00023235"/>
    </source>
</evidence>
<dbReference type="InterPro" id="IPR013030">
    <property type="entry name" value="DNA_topo_DNA_db_N_dom2"/>
</dbReference>
<dbReference type="InterPro" id="IPR011010">
    <property type="entry name" value="DNA_brk_join_enz"/>
</dbReference>
<dbReference type="AlphaFoldDB" id="A0A2T3ZQ25"/>
<evidence type="ECO:0000256" key="7">
    <source>
        <dbReference type="RuleBase" id="RU365101"/>
    </source>
</evidence>
<dbReference type="InterPro" id="IPR013499">
    <property type="entry name" value="TopoI_euk"/>
</dbReference>
<dbReference type="Pfam" id="PF02919">
    <property type="entry name" value="Topoisom_I_N"/>
    <property type="match status" value="1"/>
</dbReference>
<dbReference type="InterPro" id="IPR013034">
    <property type="entry name" value="DNA_topo_DNA_db_N_dom1"/>
</dbReference>
<dbReference type="GO" id="GO:0005730">
    <property type="term" value="C:nucleolus"/>
    <property type="evidence" value="ECO:0007669"/>
    <property type="project" value="TreeGrafter"/>
</dbReference>
<dbReference type="InterPro" id="IPR048045">
    <property type="entry name" value="Topoisomer_I_DNA-bd"/>
</dbReference>
<dbReference type="OrthoDB" id="47179at2759"/>
<feature type="domain" description="DNA topoisomerase I eukaryotic-type" evidence="9">
    <location>
        <begin position="425"/>
        <end position="880"/>
    </location>
</feature>
<dbReference type="SUPFAM" id="SSF56741">
    <property type="entry name" value="Eukaryotic DNA topoisomerase I, N-terminal DNA-binding fragment"/>
    <property type="match status" value="1"/>
</dbReference>
<dbReference type="GO" id="GO:0005694">
    <property type="term" value="C:chromosome"/>
    <property type="evidence" value="ECO:0007669"/>
    <property type="project" value="InterPro"/>
</dbReference>
<dbReference type="InterPro" id="IPR013500">
    <property type="entry name" value="TopoI_cat_euk"/>
</dbReference>
<dbReference type="Proteomes" id="UP000240493">
    <property type="component" value="Unassembled WGS sequence"/>
</dbReference>
<feature type="compositionally biased region" description="Basic and acidic residues" evidence="8">
    <location>
        <begin position="25"/>
        <end position="36"/>
    </location>
</feature>
<feature type="region of interest" description="Disordered" evidence="8">
    <location>
        <begin position="1"/>
        <end position="262"/>
    </location>
</feature>
<dbReference type="PANTHER" id="PTHR10290">
    <property type="entry name" value="DNA TOPOISOMERASE I"/>
    <property type="match status" value="1"/>
</dbReference>
<dbReference type="GO" id="GO:0007059">
    <property type="term" value="P:chromosome segregation"/>
    <property type="evidence" value="ECO:0007669"/>
    <property type="project" value="TreeGrafter"/>
</dbReference>
<dbReference type="PANTHER" id="PTHR10290:SF3">
    <property type="entry name" value="DNA TOPOISOMERASE 1"/>
    <property type="match status" value="1"/>
</dbReference>
<comment type="catalytic activity">
    <reaction evidence="1 6 7">
        <text>ATP-independent breakage of single-stranded DNA, followed by passage and rejoining.</text>
        <dbReference type="EC" id="5.6.2.1"/>
    </reaction>
</comment>
<comment type="similarity">
    <text evidence="2 6 7">Belongs to the type IB topoisomerase family.</text>
</comment>
<dbReference type="GO" id="GO:0006260">
    <property type="term" value="P:DNA replication"/>
    <property type="evidence" value="ECO:0007669"/>
    <property type="project" value="TreeGrafter"/>
</dbReference>
<dbReference type="SMART" id="SM00435">
    <property type="entry name" value="TOPEUc"/>
    <property type="match status" value="1"/>
</dbReference>
<dbReference type="FunFam" id="3.90.15.10:FF:000002">
    <property type="entry name" value="DNA topoisomerase I"/>
    <property type="match status" value="1"/>
</dbReference>
<dbReference type="Gene3D" id="1.10.10.41">
    <property type="entry name" value="Yeast DNA topoisomerase - domain 1"/>
    <property type="match status" value="1"/>
</dbReference>
<evidence type="ECO:0000256" key="8">
    <source>
        <dbReference type="SAM" id="MobiDB-lite"/>
    </source>
</evidence>
<dbReference type="InterPro" id="IPR008336">
    <property type="entry name" value="TopoI_DNA-bd_euk"/>
</dbReference>
<dbReference type="InterPro" id="IPR051062">
    <property type="entry name" value="Topoisomerase_IB"/>
</dbReference>
<dbReference type="GO" id="GO:0003917">
    <property type="term" value="F:DNA topoisomerase type I (single strand cut, ATP-independent) activity"/>
    <property type="evidence" value="ECO:0007669"/>
    <property type="project" value="UniProtKB-UniRule"/>
</dbReference>
<evidence type="ECO:0000256" key="3">
    <source>
        <dbReference type="ARBA" id="ARBA00023029"/>
    </source>
</evidence>
<dbReference type="InterPro" id="IPR025834">
    <property type="entry name" value="TopoI_C_dom"/>
</dbReference>
<feature type="compositionally biased region" description="Low complexity" evidence="8">
    <location>
        <begin position="212"/>
        <end position="226"/>
    </location>
</feature>
<keyword evidence="4 6" id="KW-0238">DNA-binding</keyword>
<keyword evidence="3 6" id="KW-0799">Topoisomerase</keyword>
<dbReference type="Pfam" id="PF01028">
    <property type="entry name" value="Topoisom_I"/>
    <property type="match status" value="1"/>
</dbReference>
<dbReference type="InterPro" id="IPR014727">
    <property type="entry name" value="TopoI_cat_a/b-sub_euk"/>
</dbReference>
<evidence type="ECO:0000256" key="4">
    <source>
        <dbReference type="ARBA" id="ARBA00023125"/>
    </source>
</evidence>
<feature type="compositionally biased region" description="Basic and acidic residues" evidence="8">
    <location>
        <begin position="233"/>
        <end position="248"/>
    </location>
</feature>
<dbReference type="Pfam" id="PF14370">
    <property type="entry name" value="Topo_C_assoc"/>
    <property type="match status" value="1"/>
</dbReference>
<evidence type="ECO:0000313" key="11">
    <source>
        <dbReference type="Proteomes" id="UP000240493"/>
    </source>
</evidence>
<proteinExistence type="inferred from homology"/>
<evidence type="ECO:0000313" key="10">
    <source>
        <dbReference type="EMBL" id="PTB46916.1"/>
    </source>
</evidence>
<gene>
    <name evidence="10" type="ORF">M441DRAFT_64167</name>
</gene>
<dbReference type="InterPro" id="IPR036202">
    <property type="entry name" value="TopoI_DNA-bd_euk_N_sf"/>
</dbReference>
<accession>A0A2T3ZQ25</accession>
<dbReference type="EMBL" id="KZ679256">
    <property type="protein sequence ID" value="PTB46916.1"/>
    <property type="molecule type" value="Genomic_DNA"/>
</dbReference>
<organism evidence="10 11">
    <name type="scientific">Trichoderma asperellum (strain ATCC 204424 / CBS 433.97 / NBRC 101777)</name>
    <dbReference type="NCBI Taxonomy" id="1042311"/>
    <lineage>
        <taxon>Eukaryota</taxon>
        <taxon>Fungi</taxon>
        <taxon>Dikarya</taxon>
        <taxon>Ascomycota</taxon>
        <taxon>Pezizomycotina</taxon>
        <taxon>Sordariomycetes</taxon>
        <taxon>Hypocreomycetidae</taxon>
        <taxon>Hypocreales</taxon>
        <taxon>Hypocreaceae</taxon>
        <taxon>Trichoderma</taxon>
    </lineage>
</organism>
<protein>
    <recommendedName>
        <fullName evidence="7">DNA topoisomerase I</fullName>
        <ecNumber evidence="7">5.6.2.1</ecNumber>
    </recommendedName>
    <alternativeName>
        <fullName evidence="7">DNA topoisomerase 1</fullName>
    </alternativeName>
</protein>